<organism evidence="2 3">
    <name type="scientific">Prorocentrum cordatum</name>
    <dbReference type="NCBI Taxonomy" id="2364126"/>
    <lineage>
        <taxon>Eukaryota</taxon>
        <taxon>Sar</taxon>
        <taxon>Alveolata</taxon>
        <taxon>Dinophyceae</taxon>
        <taxon>Prorocentrales</taxon>
        <taxon>Prorocentraceae</taxon>
        <taxon>Prorocentrum</taxon>
    </lineage>
</organism>
<feature type="compositionally biased region" description="Acidic residues" evidence="1">
    <location>
        <begin position="46"/>
        <end position="59"/>
    </location>
</feature>
<gene>
    <name evidence="2" type="ORF">PCOR1329_LOCUS41553</name>
</gene>
<comment type="caution">
    <text evidence="2">The sequence shown here is derived from an EMBL/GenBank/DDBJ whole genome shotgun (WGS) entry which is preliminary data.</text>
</comment>
<feature type="region of interest" description="Disordered" evidence="1">
    <location>
        <begin position="86"/>
        <end position="113"/>
    </location>
</feature>
<feature type="region of interest" description="Disordered" evidence="1">
    <location>
        <begin position="1"/>
        <end position="63"/>
    </location>
</feature>
<protein>
    <submittedName>
        <fullName evidence="2">Uncharacterized protein</fullName>
    </submittedName>
</protein>
<feature type="compositionally biased region" description="Basic and acidic residues" evidence="1">
    <location>
        <begin position="86"/>
        <end position="100"/>
    </location>
</feature>
<reference evidence="2" key="1">
    <citation type="submission" date="2023-10" db="EMBL/GenBank/DDBJ databases">
        <authorList>
            <person name="Chen Y."/>
            <person name="Shah S."/>
            <person name="Dougan E. K."/>
            <person name="Thang M."/>
            <person name="Chan C."/>
        </authorList>
    </citation>
    <scope>NUCLEOTIDE SEQUENCE [LARGE SCALE GENOMIC DNA]</scope>
</reference>
<feature type="non-terminal residue" evidence="2">
    <location>
        <position position="132"/>
    </location>
</feature>
<feature type="compositionally biased region" description="Basic and acidic residues" evidence="1">
    <location>
        <begin position="32"/>
        <end position="45"/>
    </location>
</feature>
<proteinExistence type="predicted"/>
<feature type="non-terminal residue" evidence="2">
    <location>
        <position position="1"/>
    </location>
</feature>
<evidence type="ECO:0000313" key="3">
    <source>
        <dbReference type="Proteomes" id="UP001189429"/>
    </source>
</evidence>
<evidence type="ECO:0000256" key="1">
    <source>
        <dbReference type="SAM" id="MobiDB-lite"/>
    </source>
</evidence>
<accession>A0ABN9TSB9</accession>
<dbReference type="Proteomes" id="UP001189429">
    <property type="component" value="Unassembled WGS sequence"/>
</dbReference>
<evidence type="ECO:0000313" key="2">
    <source>
        <dbReference type="EMBL" id="CAK0848661.1"/>
    </source>
</evidence>
<name>A0ABN9TSB9_9DINO</name>
<dbReference type="EMBL" id="CAUYUJ010014997">
    <property type="protein sequence ID" value="CAK0848661.1"/>
    <property type="molecule type" value="Genomic_DNA"/>
</dbReference>
<sequence length="132" mass="14533">RPEKAPGRRARARGARGGSLAPAMPRKKEKAKKAEVDGGQEKGDDVELLGGDDDAEGEGGELRISEKFAKKFNARKDKEELARAKRILAEEGDRSSHTSDSDAEDDEAERSAATRIMREGANHWCSFRRSRP</sequence>
<keyword evidence="3" id="KW-1185">Reference proteome</keyword>